<feature type="transmembrane region" description="Helical" evidence="1">
    <location>
        <begin position="104"/>
        <end position="122"/>
    </location>
</feature>
<feature type="transmembrane region" description="Helical" evidence="1">
    <location>
        <begin position="6"/>
        <end position="30"/>
    </location>
</feature>
<dbReference type="InterPro" id="IPR053150">
    <property type="entry name" value="Teicoplanin_resist-assoc"/>
</dbReference>
<dbReference type="PANTHER" id="PTHR36834:SF1">
    <property type="entry name" value="INTEGRAL MEMBRANE PROTEIN"/>
    <property type="match status" value="1"/>
</dbReference>
<keyword evidence="4" id="KW-1185">Reference proteome</keyword>
<protein>
    <submittedName>
        <fullName evidence="3">VanZ family protein</fullName>
    </submittedName>
</protein>
<evidence type="ECO:0000313" key="4">
    <source>
        <dbReference type="Proteomes" id="UP000467240"/>
    </source>
</evidence>
<feature type="transmembrane region" description="Helical" evidence="1">
    <location>
        <begin position="210"/>
        <end position="232"/>
    </location>
</feature>
<dbReference type="OrthoDB" id="4822551at2"/>
<accession>A0A7J5BRM5</accession>
<dbReference type="PANTHER" id="PTHR36834">
    <property type="entry name" value="MEMBRANE PROTEIN-RELATED"/>
    <property type="match status" value="1"/>
</dbReference>
<keyword evidence="1" id="KW-0472">Membrane</keyword>
<keyword evidence="1" id="KW-1133">Transmembrane helix</keyword>
<evidence type="ECO:0000256" key="1">
    <source>
        <dbReference type="SAM" id="Phobius"/>
    </source>
</evidence>
<reference evidence="3 4" key="1">
    <citation type="submission" date="2019-09" db="EMBL/GenBank/DDBJ databases">
        <title>Phylogeny of genus Pseudoclavibacter and closely related genus.</title>
        <authorList>
            <person name="Li Y."/>
        </authorList>
    </citation>
    <scope>NUCLEOTIDE SEQUENCE [LARGE SCALE GENOMIC DNA]</scope>
    <source>
        <strain evidence="3 4">DSM 23821</strain>
    </source>
</reference>
<name>A0A7J5BRM5_9MICO</name>
<proteinExistence type="predicted"/>
<comment type="caution">
    <text evidence="3">The sequence shown here is derived from an EMBL/GenBank/DDBJ whole genome shotgun (WGS) entry which is preliminary data.</text>
</comment>
<keyword evidence="1" id="KW-0812">Transmembrane</keyword>
<dbReference type="Pfam" id="PF04892">
    <property type="entry name" value="VanZ"/>
    <property type="match status" value="1"/>
</dbReference>
<organism evidence="3 4">
    <name type="scientific">Pseudoclavibacter chungangensis</name>
    <dbReference type="NCBI Taxonomy" id="587635"/>
    <lineage>
        <taxon>Bacteria</taxon>
        <taxon>Bacillati</taxon>
        <taxon>Actinomycetota</taxon>
        <taxon>Actinomycetes</taxon>
        <taxon>Micrococcales</taxon>
        <taxon>Microbacteriaceae</taxon>
        <taxon>Pseudoclavibacter</taxon>
    </lineage>
</organism>
<feature type="domain" description="VanZ-like" evidence="2">
    <location>
        <begin position="49"/>
        <end position="184"/>
    </location>
</feature>
<feature type="transmembrane region" description="Helical" evidence="1">
    <location>
        <begin position="129"/>
        <end position="156"/>
    </location>
</feature>
<feature type="transmembrane region" description="Helical" evidence="1">
    <location>
        <begin position="168"/>
        <end position="189"/>
    </location>
</feature>
<evidence type="ECO:0000259" key="2">
    <source>
        <dbReference type="Pfam" id="PF04892"/>
    </source>
</evidence>
<dbReference type="EMBL" id="WBJZ01000010">
    <property type="protein sequence ID" value="KAB1656905.1"/>
    <property type="molecule type" value="Genomic_DNA"/>
</dbReference>
<evidence type="ECO:0000313" key="3">
    <source>
        <dbReference type="EMBL" id="KAB1656905.1"/>
    </source>
</evidence>
<gene>
    <name evidence="3" type="ORF">F8O01_09285</name>
</gene>
<dbReference type="InterPro" id="IPR006976">
    <property type="entry name" value="VanZ-like"/>
</dbReference>
<dbReference type="Proteomes" id="UP000467240">
    <property type="component" value="Unassembled WGS sequence"/>
</dbReference>
<feature type="transmembrane region" description="Helical" evidence="1">
    <location>
        <begin position="252"/>
        <end position="271"/>
    </location>
</feature>
<sequence>MTDQLVLALIAIGAGMVAGVVLFVPFVAISYRRRGTVTIGRFALWALALVYAWAIWAFTLLPLPDPVDMVCAGWNLDPFAMLGEVRDAIGRAGGRPARALVDPAVLQIVLNVFLFVPLGFFVRVLGGRGIVVAGAIGLALSVLVETTQLTGVWGLYPCAYRVFDVDDMLTNTVGALVGSLVAFVVPRHLRAGGGTTPRPSAPRPVTKPRRLLAMAVDGIGFTVFALAVTLVARVWQFFVIGDTAAEDGQVTVAVGGVAAFVVWALVALTTGRTVGDLAVRLRYVGGPLSEPVARVLRFVGGIGGFVLLTSLPEPWAALAVVWAVVLVGATLATDSGRGLAGLVTGRHVVDDREGASGLGTVSSHRVDA</sequence>
<feature type="transmembrane region" description="Helical" evidence="1">
    <location>
        <begin position="42"/>
        <end position="61"/>
    </location>
</feature>
<dbReference type="AlphaFoldDB" id="A0A7J5BRM5"/>